<name>A0A2H0BJB2_9BACT</name>
<feature type="domain" description="Homing endonuclease LAGLIDADG" evidence="1">
    <location>
        <begin position="134"/>
        <end position="217"/>
    </location>
</feature>
<gene>
    <name evidence="2" type="ORF">COX03_01505</name>
</gene>
<reference evidence="2 3" key="1">
    <citation type="submission" date="2017-09" db="EMBL/GenBank/DDBJ databases">
        <title>Depth-based differentiation of microbial function through sediment-hosted aquifers and enrichment of novel symbionts in the deep terrestrial subsurface.</title>
        <authorList>
            <person name="Probst A.J."/>
            <person name="Ladd B."/>
            <person name="Jarett J.K."/>
            <person name="Geller-Mcgrath D.E."/>
            <person name="Sieber C.M."/>
            <person name="Emerson J.B."/>
            <person name="Anantharaman K."/>
            <person name="Thomas B.C."/>
            <person name="Malmstrom R."/>
            <person name="Stieglmeier M."/>
            <person name="Klingl A."/>
            <person name="Woyke T."/>
            <person name="Ryan C.M."/>
            <person name="Banfield J.F."/>
        </authorList>
    </citation>
    <scope>NUCLEOTIDE SEQUENCE [LARGE SCALE GENOMIC DNA]</scope>
    <source>
        <strain evidence="2">CG22_combo_CG10-13_8_21_14_all_39_10</strain>
    </source>
</reference>
<dbReference type="AlphaFoldDB" id="A0A2H0BJB2"/>
<dbReference type="InterPro" id="IPR004860">
    <property type="entry name" value="LAGLIDADG_dom"/>
</dbReference>
<dbReference type="Proteomes" id="UP000229847">
    <property type="component" value="Unassembled WGS sequence"/>
</dbReference>
<protein>
    <recommendedName>
        <fullName evidence="1">Homing endonuclease LAGLIDADG domain-containing protein</fullName>
    </recommendedName>
</protein>
<accession>A0A2H0BJB2</accession>
<comment type="caution">
    <text evidence="2">The sequence shown here is derived from an EMBL/GenBank/DDBJ whole genome shotgun (WGS) entry which is preliminary data.</text>
</comment>
<dbReference type="SUPFAM" id="SSF55608">
    <property type="entry name" value="Homing endonucleases"/>
    <property type="match status" value="1"/>
</dbReference>
<evidence type="ECO:0000259" key="1">
    <source>
        <dbReference type="Pfam" id="PF03161"/>
    </source>
</evidence>
<sequence length="240" mass="28195">MRTIPREVQDFARIKDSFRLSEKQKNVLLGTLLGDGSLKRRGTYYRLHIKHSHKQISLVRYKREIFSNITNMPIRVFFQTVKDKDYKFCEFVTLTHPEFSRYRELFYNSIQEHSDLIGDELNADMSSSVGGCHKDKKKVVSQKLKQLLKSPLSLAMWFMDDGCAEYAGVSFNTQCFSLKEVRFLSQILKENFGIDSTIRKNKNGWIIYIPKNNLNKFTSIVKKYLLPDFLYKLEPYSTRS</sequence>
<dbReference type="Pfam" id="PF03161">
    <property type="entry name" value="LAGLIDADG_2"/>
    <property type="match status" value="2"/>
</dbReference>
<organism evidence="2 3">
    <name type="scientific">Candidatus Woesebacteria bacterium CG22_combo_CG10-13_8_21_14_all_39_10</name>
    <dbReference type="NCBI Taxonomy" id="1975059"/>
    <lineage>
        <taxon>Bacteria</taxon>
        <taxon>Candidatus Woeseibacteriota</taxon>
    </lineage>
</organism>
<evidence type="ECO:0000313" key="2">
    <source>
        <dbReference type="EMBL" id="PIP57731.1"/>
    </source>
</evidence>
<evidence type="ECO:0000313" key="3">
    <source>
        <dbReference type="Proteomes" id="UP000229847"/>
    </source>
</evidence>
<dbReference type="EMBL" id="PCSW01000046">
    <property type="protein sequence ID" value="PIP57731.1"/>
    <property type="molecule type" value="Genomic_DNA"/>
</dbReference>
<proteinExistence type="predicted"/>
<dbReference type="Gene3D" id="3.10.28.10">
    <property type="entry name" value="Homing endonucleases"/>
    <property type="match status" value="2"/>
</dbReference>
<feature type="domain" description="Homing endonuclease LAGLIDADG" evidence="1">
    <location>
        <begin position="26"/>
        <end position="109"/>
    </location>
</feature>
<dbReference type="GO" id="GO:0004519">
    <property type="term" value="F:endonuclease activity"/>
    <property type="evidence" value="ECO:0007669"/>
    <property type="project" value="InterPro"/>
</dbReference>
<dbReference type="InterPro" id="IPR027434">
    <property type="entry name" value="Homing_endonucl"/>
</dbReference>